<organism evidence="1 2">
    <name type="scientific">Pedobacter ginsengiterrae</name>
    <dbReference type="NCBI Taxonomy" id="871696"/>
    <lineage>
        <taxon>Bacteria</taxon>
        <taxon>Pseudomonadati</taxon>
        <taxon>Bacteroidota</taxon>
        <taxon>Sphingobacteriia</taxon>
        <taxon>Sphingobacteriales</taxon>
        <taxon>Sphingobacteriaceae</taxon>
        <taxon>Pedobacter</taxon>
    </lineage>
</organism>
<evidence type="ECO:0000313" key="2">
    <source>
        <dbReference type="Proteomes" id="UP001501081"/>
    </source>
</evidence>
<comment type="caution">
    <text evidence="1">The sequence shown here is derived from an EMBL/GenBank/DDBJ whole genome shotgun (WGS) entry which is preliminary data.</text>
</comment>
<dbReference type="Proteomes" id="UP001501081">
    <property type="component" value="Unassembled WGS sequence"/>
</dbReference>
<reference evidence="2" key="1">
    <citation type="journal article" date="2019" name="Int. J. Syst. Evol. Microbiol.">
        <title>The Global Catalogue of Microorganisms (GCM) 10K type strain sequencing project: providing services to taxonomists for standard genome sequencing and annotation.</title>
        <authorList>
            <consortium name="The Broad Institute Genomics Platform"/>
            <consortium name="The Broad Institute Genome Sequencing Center for Infectious Disease"/>
            <person name="Wu L."/>
            <person name="Ma J."/>
        </authorList>
    </citation>
    <scope>NUCLEOTIDE SEQUENCE [LARGE SCALE GENOMIC DNA]</scope>
    <source>
        <strain evidence="2">JCM 17338</strain>
    </source>
</reference>
<protein>
    <submittedName>
        <fullName evidence="1">Uncharacterized protein</fullName>
    </submittedName>
</protein>
<dbReference type="RefSeq" id="WP_344769314.1">
    <property type="nucleotide sequence ID" value="NZ_BAABAK010000019.1"/>
</dbReference>
<evidence type="ECO:0000313" key="1">
    <source>
        <dbReference type="EMBL" id="GAA3980814.1"/>
    </source>
</evidence>
<sequence>MESNNKQKEFSPSDQNRFKEGLVETKWTQNGLPYYVIRDGFDLNEYALLAKRQLEHDREIAHDFTSKVINESADSEVPFEYKSGWFLEGLAEGEIE</sequence>
<name>A0ABP7QDR5_9SPHI</name>
<proteinExistence type="predicted"/>
<accession>A0ABP7QDR5</accession>
<gene>
    <name evidence="1" type="ORF">GCM10022246_36190</name>
</gene>
<keyword evidence="2" id="KW-1185">Reference proteome</keyword>
<dbReference type="EMBL" id="BAABAK010000019">
    <property type="protein sequence ID" value="GAA3980814.1"/>
    <property type="molecule type" value="Genomic_DNA"/>
</dbReference>